<keyword evidence="2" id="KW-0808">Transferase</keyword>
<evidence type="ECO:0000313" key="7">
    <source>
        <dbReference type="EMBL" id="TLS50259.1"/>
    </source>
</evidence>
<dbReference type="CDD" id="cd00831">
    <property type="entry name" value="CHS_like"/>
    <property type="match status" value="1"/>
</dbReference>
<dbReference type="SUPFAM" id="SSF53901">
    <property type="entry name" value="Thiolase-like"/>
    <property type="match status" value="2"/>
</dbReference>
<keyword evidence="3" id="KW-0012">Acyltransferase</keyword>
<protein>
    <submittedName>
        <fullName evidence="7">Type III polyketide synthase</fullName>
    </submittedName>
</protein>
<dbReference type="Pfam" id="PF02797">
    <property type="entry name" value="Chal_sti_synt_C"/>
    <property type="match status" value="1"/>
</dbReference>
<evidence type="ECO:0000259" key="5">
    <source>
        <dbReference type="Pfam" id="PF00195"/>
    </source>
</evidence>
<dbReference type="InterPro" id="IPR011141">
    <property type="entry name" value="Polyketide_synthase_type-III"/>
</dbReference>
<gene>
    <name evidence="7" type="ORF">FE782_21575</name>
</gene>
<dbReference type="PANTHER" id="PTHR11877">
    <property type="entry name" value="HYDROXYMETHYLGLUTARYL-COA SYNTHASE"/>
    <property type="match status" value="1"/>
</dbReference>
<dbReference type="InterPro" id="IPR012328">
    <property type="entry name" value="Chalcone/stilbene_synt_C"/>
</dbReference>
<dbReference type="PANTHER" id="PTHR11877:SF99">
    <property type="entry name" value="1,3,6,8-TETRAHYDROXYNAPHTHALENE SYNTHASE"/>
    <property type="match status" value="1"/>
</dbReference>
<comment type="similarity">
    <text evidence="1">Belongs to the thiolase-like superfamily. Chalcone/stilbene synthases family.</text>
</comment>
<keyword evidence="8" id="KW-1185">Reference proteome</keyword>
<dbReference type="EMBL" id="VCIW01000016">
    <property type="protein sequence ID" value="TLS50259.1"/>
    <property type="molecule type" value="Genomic_DNA"/>
</dbReference>
<comment type="caution">
    <text evidence="7">The sequence shown here is derived from an EMBL/GenBank/DDBJ whole genome shotgun (WGS) entry which is preliminary data.</text>
</comment>
<dbReference type="InterPro" id="IPR016039">
    <property type="entry name" value="Thiolase-like"/>
</dbReference>
<dbReference type="PIRSF" id="PIRSF000451">
    <property type="entry name" value="PKS_III"/>
    <property type="match status" value="1"/>
</dbReference>
<name>A0A5R9G5D7_9BACL</name>
<dbReference type="Pfam" id="PF00195">
    <property type="entry name" value="Chal_sti_synt_N"/>
    <property type="match status" value="1"/>
</dbReference>
<evidence type="ECO:0000256" key="2">
    <source>
        <dbReference type="ARBA" id="ARBA00022679"/>
    </source>
</evidence>
<dbReference type="OrthoDB" id="9786288at2"/>
<dbReference type="GO" id="GO:0030639">
    <property type="term" value="P:polyketide biosynthetic process"/>
    <property type="evidence" value="ECO:0007669"/>
    <property type="project" value="TreeGrafter"/>
</dbReference>
<dbReference type="RefSeq" id="WP_138196413.1">
    <property type="nucleotide sequence ID" value="NZ_VCIW01000016.1"/>
</dbReference>
<evidence type="ECO:0000256" key="4">
    <source>
        <dbReference type="PIRSR" id="PIRSR000451-1"/>
    </source>
</evidence>
<dbReference type="AlphaFoldDB" id="A0A5R9G5D7"/>
<sequence>MLHATIAAIGTAVPDFRVPQADVKELVRHMFGASVPQLDRLLPIFDNSGIVARHFCMPLEWFLVPHDAEEKNWMFVEHASSLAEQAARNCLERAGVEPTAVDHILFVTTTGTATPSIDARLFNRLGLRPDVKRTPIWGLGCAGGAAGLSRAAEYVSAFPGHRCLVVAAELCSLTFIRDDASKSNLIATSLFADGAAAALVEGEAVAAARVSGGRAVPRIVSTRSTIWPDSLDVMGWDVTNDGLKVVFSKDIPSLVTREMRGVTEALLSPAGLTISDVAHYALHPGGMKVLRAYGEALSLAPGRLAAAEGVLRRFGNMSSCTVLFVLEALLGEGGALRPGEFGVAGALGPGFSSELLLLRF</sequence>
<evidence type="ECO:0000256" key="3">
    <source>
        <dbReference type="ARBA" id="ARBA00023315"/>
    </source>
</evidence>
<evidence type="ECO:0000313" key="8">
    <source>
        <dbReference type="Proteomes" id="UP000309676"/>
    </source>
</evidence>
<organism evidence="7 8">
    <name type="scientific">Paenibacillus antri</name>
    <dbReference type="NCBI Taxonomy" id="2582848"/>
    <lineage>
        <taxon>Bacteria</taxon>
        <taxon>Bacillati</taxon>
        <taxon>Bacillota</taxon>
        <taxon>Bacilli</taxon>
        <taxon>Bacillales</taxon>
        <taxon>Paenibacillaceae</taxon>
        <taxon>Paenibacillus</taxon>
    </lineage>
</organism>
<dbReference type="Proteomes" id="UP000309676">
    <property type="component" value="Unassembled WGS sequence"/>
</dbReference>
<dbReference type="GO" id="GO:0016747">
    <property type="term" value="F:acyltransferase activity, transferring groups other than amino-acyl groups"/>
    <property type="evidence" value="ECO:0007669"/>
    <property type="project" value="InterPro"/>
</dbReference>
<proteinExistence type="inferred from homology"/>
<evidence type="ECO:0000259" key="6">
    <source>
        <dbReference type="Pfam" id="PF02797"/>
    </source>
</evidence>
<reference evidence="7 8" key="1">
    <citation type="submission" date="2019-05" db="EMBL/GenBank/DDBJ databases">
        <authorList>
            <person name="Narsing Rao M.P."/>
            <person name="Li W.J."/>
        </authorList>
    </citation>
    <scope>NUCLEOTIDE SEQUENCE [LARGE SCALE GENOMIC DNA]</scope>
    <source>
        <strain evidence="7 8">SYSU_K30003</strain>
    </source>
</reference>
<dbReference type="InterPro" id="IPR001099">
    <property type="entry name" value="Chalcone/stilbene_synt_N"/>
</dbReference>
<dbReference type="Gene3D" id="3.40.47.10">
    <property type="match status" value="2"/>
</dbReference>
<feature type="domain" description="Chalcone/stilbene synthase N-terminal" evidence="5">
    <location>
        <begin position="3"/>
        <end position="201"/>
    </location>
</feature>
<accession>A0A5R9G5D7</accession>
<evidence type="ECO:0000256" key="1">
    <source>
        <dbReference type="ARBA" id="ARBA00005531"/>
    </source>
</evidence>
<feature type="active site" description="Acyl-thioester intermediate" evidence="4">
    <location>
        <position position="141"/>
    </location>
</feature>
<feature type="domain" description="Chalcone/stilbene synthase C-terminal" evidence="6">
    <location>
        <begin position="219"/>
        <end position="359"/>
    </location>
</feature>